<keyword evidence="4 5" id="KW-0238">DNA-binding</keyword>
<evidence type="ECO:0000256" key="3">
    <source>
        <dbReference type="ARBA" id="ARBA00022833"/>
    </source>
</evidence>
<dbReference type="Pfam" id="PF05485">
    <property type="entry name" value="THAP"/>
    <property type="match status" value="1"/>
</dbReference>
<gene>
    <name evidence="7" type="ORF">RI129_002955</name>
</gene>
<dbReference type="InterPro" id="IPR006612">
    <property type="entry name" value="THAP_Znf"/>
</dbReference>
<dbReference type="GO" id="GO:0008270">
    <property type="term" value="F:zinc ion binding"/>
    <property type="evidence" value="ECO:0007669"/>
    <property type="project" value="UniProtKB-KW"/>
</dbReference>
<keyword evidence="1" id="KW-0479">Metal-binding</keyword>
<dbReference type="EMBL" id="JAVRBK010000002">
    <property type="protein sequence ID" value="KAK5648063.1"/>
    <property type="molecule type" value="Genomic_DNA"/>
</dbReference>
<dbReference type="SMART" id="SM00980">
    <property type="entry name" value="THAP"/>
    <property type="match status" value="1"/>
</dbReference>
<evidence type="ECO:0000313" key="7">
    <source>
        <dbReference type="EMBL" id="KAK5648063.1"/>
    </source>
</evidence>
<reference evidence="7 8" key="1">
    <citation type="journal article" date="2024" name="Insects">
        <title>An Improved Chromosome-Level Genome Assembly of the Firefly Pyrocoelia pectoralis.</title>
        <authorList>
            <person name="Fu X."/>
            <person name="Meyer-Rochow V.B."/>
            <person name="Ballantyne L."/>
            <person name="Zhu X."/>
        </authorList>
    </citation>
    <scope>NUCLEOTIDE SEQUENCE [LARGE SCALE GENOMIC DNA]</scope>
    <source>
        <strain evidence="7">XCY_ONT2</strain>
    </source>
</reference>
<keyword evidence="8" id="KW-1185">Reference proteome</keyword>
<keyword evidence="2 5" id="KW-0863">Zinc-finger</keyword>
<evidence type="ECO:0000256" key="5">
    <source>
        <dbReference type="PROSITE-ProRule" id="PRU00309"/>
    </source>
</evidence>
<evidence type="ECO:0000313" key="8">
    <source>
        <dbReference type="Proteomes" id="UP001329430"/>
    </source>
</evidence>
<dbReference type="GO" id="GO:0003677">
    <property type="term" value="F:DNA binding"/>
    <property type="evidence" value="ECO:0007669"/>
    <property type="project" value="UniProtKB-UniRule"/>
</dbReference>
<keyword evidence="3" id="KW-0862">Zinc</keyword>
<dbReference type="PROSITE" id="PS50950">
    <property type="entry name" value="ZF_THAP"/>
    <property type="match status" value="1"/>
</dbReference>
<name>A0AAN7VP49_9COLE</name>
<accession>A0AAN7VP49</accession>
<sequence length="124" mass="14508">MVTVKCCVPECKDKLSVRHRFPNPKKDSARMKAWINIINNAELFVLSFDEMYRVKVVCHQHFNNSSYTQGCKRLHRNAMPTKNFMKASEYRIKKLTELLPSTEKKSKASLDMTDEFNVGVTFRM</sequence>
<feature type="domain" description="THAP-type" evidence="6">
    <location>
        <begin position="1"/>
        <end position="83"/>
    </location>
</feature>
<evidence type="ECO:0000259" key="6">
    <source>
        <dbReference type="PROSITE" id="PS50950"/>
    </source>
</evidence>
<proteinExistence type="predicted"/>
<evidence type="ECO:0000256" key="1">
    <source>
        <dbReference type="ARBA" id="ARBA00022723"/>
    </source>
</evidence>
<protein>
    <recommendedName>
        <fullName evidence="6">THAP-type domain-containing protein</fullName>
    </recommendedName>
</protein>
<dbReference type="AlphaFoldDB" id="A0AAN7VP49"/>
<dbReference type="SUPFAM" id="SSF57716">
    <property type="entry name" value="Glucocorticoid receptor-like (DNA-binding domain)"/>
    <property type="match status" value="1"/>
</dbReference>
<organism evidence="7 8">
    <name type="scientific">Pyrocoelia pectoralis</name>
    <dbReference type="NCBI Taxonomy" id="417401"/>
    <lineage>
        <taxon>Eukaryota</taxon>
        <taxon>Metazoa</taxon>
        <taxon>Ecdysozoa</taxon>
        <taxon>Arthropoda</taxon>
        <taxon>Hexapoda</taxon>
        <taxon>Insecta</taxon>
        <taxon>Pterygota</taxon>
        <taxon>Neoptera</taxon>
        <taxon>Endopterygota</taxon>
        <taxon>Coleoptera</taxon>
        <taxon>Polyphaga</taxon>
        <taxon>Elateriformia</taxon>
        <taxon>Elateroidea</taxon>
        <taxon>Lampyridae</taxon>
        <taxon>Lampyrinae</taxon>
        <taxon>Pyrocoelia</taxon>
    </lineage>
</organism>
<comment type="caution">
    <text evidence="7">The sequence shown here is derived from an EMBL/GenBank/DDBJ whole genome shotgun (WGS) entry which is preliminary data.</text>
</comment>
<dbReference type="Proteomes" id="UP001329430">
    <property type="component" value="Chromosome 2"/>
</dbReference>
<evidence type="ECO:0000256" key="2">
    <source>
        <dbReference type="ARBA" id="ARBA00022771"/>
    </source>
</evidence>
<evidence type="ECO:0000256" key="4">
    <source>
        <dbReference type="ARBA" id="ARBA00023125"/>
    </source>
</evidence>